<feature type="signal peptide" evidence="1">
    <location>
        <begin position="1"/>
        <end position="17"/>
    </location>
</feature>
<organism evidence="2">
    <name type="scientific">Populus davidiana</name>
    <dbReference type="NCBI Taxonomy" id="266767"/>
    <lineage>
        <taxon>Eukaryota</taxon>
        <taxon>Viridiplantae</taxon>
        <taxon>Streptophyta</taxon>
        <taxon>Embryophyta</taxon>
        <taxon>Tracheophyta</taxon>
        <taxon>Spermatophyta</taxon>
        <taxon>Magnoliopsida</taxon>
        <taxon>eudicotyledons</taxon>
        <taxon>Gunneridae</taxon>
        <taxon>Pentapetalae</taxon>
        <taxon>rosids</taxon>
        <taxon>fabids</taxon>
        <taxon>Malpighiales</taxon>
        <taxon>Salicaceae</taxon>
        <taxon>Saliceae</taxon>
        <taxon>Populus</taxon>
    </lineage>
</organism>
<feature type="chain" id="PRO_5026653135" description="Cytochrome P450" evidence="1">
    <location>
        <begin position="18"/>
        <end position="110"/>
    </location>
</feature>
<accession>A0A6M2ETW1</accession>
<keyword evidence="1" id="KW-0732">Signal</keyword>
<proteinExistence type="predicted"/>
<dbReference type="AlphaFoldDB" id="A0A6M2ETW1"/>
<name>A0A6M2ETW1_9ROSI</name>
<evidence type="ECO:0000313" key="2">
    <source>
        <dbReference type="EMBL" id="NUU88051.1"/>
    </source>
</evidence>
<evidence type="ECO:0008006" key="3">
    <source>
        <dbReference type="Google" id="ProtNLM"/>
    </source>
</evidence>
<evidence type="ECO:0000256" key="1">
    <source>
        <dbReference type="SAM" id="SignalP"/>
    </source>
</evidence>
<protein>
    <recommendedName>
        <fullName evidence="3">Cytochrome P450</fullName>
    </recommendedName>
</protein>
<reference evidence="2" key="1">
    <citation type="submission" date="2020-03" db="EMBL/GenBank/DDBJ databases">
        <authorList>
            <person name="Zhang R."/>
        </authorList>
    </citation>
    <scope>NUCLEOTIDE SEQUENCE</scope>
</reference>
<sequence length="110" mass="12463">MQLWLVWLYGFMLIALSLYATQRLPPSSFKQTRPRGLSHPIITNLLPLAPTRVLLFDHGLLCPLKSLSFCSLNILLMPPLLVPGFWLVPLLISRMHFCFNLIMLGIGFAS</sequence>
<dbReference type="EMBL" id="GILB01007718">
    <property type="protein sequence ID" value="NUU88051.1"/>
    <property type="molecule type" value="Transcribed_RNA"/>
</dbReference>